<feature type="region of interest" description="Disordered" evidence="1">
    <location>
        <begin position="64"/>
        <end position="153"/>
    </location>
</feature>
<feature type="compositionally biased region" description="Gly residues" evidence="1">
    <location>
        <begin position="70"/>
        <end position="153"/>
    </location>
</feature>
<reference evidence="3" key="1">
    <citation type="submission" date="2022-11" db="UniProtKB">
        <authorList>
            <consortium name="WormBaseParasite"/>
        </authorList>
    </citation>
    <scope>IDENTIFICATION</scope>
</reference>
<evidence type="ECO:0000256" key="1">
    <source>
        <dbReference type="SAM" id="MobiDB-lite"/>
    </source>
</evidence>
<dbReference type="AlphaFoldDB" id="A0A914EE30"/>
<feature type="compositionally biased region" description="Polar residues" evidence="1">
    <location>
        <begin position="12"/>
        <end position="25"/>
    </location>
</feature>
<sequence length="153" mass="15183">MIPFDSLEQPHKSSSGEGPPTNNNPYGRGLIIITKPNGRELIPNRFVPVRQDGRNYYGLYSNISETERGGSWGNDHGGGGTSSTDYGGGGSWGNDGGDGGSWSNDGGGGGISSTDYGGGGSWGNDGGGGGISSTDNGGGGSSSTDNGGGGSWD</sequence>
<dbReference type="Proteomes" id="UP000887540">
    <property type="component" value="Unplaced"/>
</dbReference>
<dbReference type="WBParaSite" id="ACRNAN_scaffold764.g25592.t1">
    <property type="protein sequence ID" value="ACRNAN_scaffold764.g25592.t1"/>
    <property type="gene ID" value="ACRNAN_scaffold764.g25592"/>
</dbReference>
<proteinExistence type="predicted"/>
<protein>
    <submittedName>
        <fullName evidence="3">Uncharacterized protein</fullName>
    </submittedName>
</protein>
<feature type="region of interest" description="Disordered" evidence="1">
    <location>
        <begin position="1"/>
        <end position="30"/>
    </location>
</feature>
<keyword evidence="2" id="KW-1185">Reference proteome</keyword>
<evidence type="ECO:0000313" key="2">
    <source>
        <dbReference type="Proteomes" id="UP000887540"/>
    </source>
</evidence>
<accession>A0A914EE30</accession>
<organism evidence="2 3">
    <name type="scientific">Acrobeloides nanus</name>
    <dbReference type="NCBI Taxonomy" id="290746"/>
    <lineage>
        <taxon>Eukaryota</taxon>
        <taxon>Metazoa</taxon>
        <taxon>Ecdysozoa</taxon>
        <taxon>Nematoda</taxon>
        <taxon>Chromadorea</taxon>
        <taxon>Rhabditida</taxon>
        <taxon>Tylenchina</taxon>
        <taxon>Cephalobomorpha</taxon>
        <taxon>Cephaloboidea</taxon>
        <taxon>Cephalobidae</taxon>
        <taxon>Acrobeloides</taxon>
    </lineage>
</organism>
<evidence type="ECO:0000313" key="3">
    <source>
        <dbReference type="WBParaSite" id="ACRNAN_scaffold764.g25592.t1"/>
    </source>
</evidence>
<name>A0A914EE30_9BILA</name>